<accession>A0A232ES33</accession>
<dbReference type="Proteomes" id="UP000215335">
    <property type="component" value="Unassembled WGS sequence"/>
</dbReference>
<dbReference type="EMBL" id="NNAY01002510">
    <property type="protein sequence ID" value="OXU21165.1"/>
    <property type="molecule type" value="Genomic_DNA"/>
</dbReference>
<keyword evidence="2" id="KW-1185">Reference proteome</keyword>
<feature type="non-terminal residue" evidence="1">
    <location>
        <position position="1"/>
    </location>
</feature>
<evidence type="ECO:0000313" key="1">
    <source>
        <dbReference type="EMBL" id="OXU21165.1"/>
    </source>
</evidence>
<proteinExistence type="predicted"/>
<protein>
    <submittedName>
        <fullName evidence="1">Uncharacterized protein</fullName>
    </submittedName>
</protein>
<comment type="caution">
    <text evidence="1">The sequence shown here is derived from an EMBL/GenBank/DDBJ whole genome shotgun (WGS) entry which is preliminary data.</text>
</comment>
<reference evidence="1 2" key="1">
    <citation type="journal article" date="2017" name="Curr. Biol.">
        <title>The Evolution of Venom by Co-option of Single-Copy Genes.</title>
        <authorList>
            <person name="Martinson E.O."/>
            <person name="Mrinalini"/>
            <person name="Kelkar Y.D."/>
            <person name="Chang C.H."/>
            <person name="Werren J.H."/>
        </authorList>
    </citation>
    <scope>NUCLEOTIDE SEQUENCE [LARGE SCALE GENOMIC DNA]</scope>
    <source>
        <strain evidence="1 2">Alberta</strain>
        <tissue evidence="1">Whole body</tissue>
    </source>
</reference>
<gene>
    <name evidence="1" type="ORF">TSAR_005396</name>
</gene>
<organism evidence="1 2">
    <name type="scientific">Trichomalopsis sarcophagae</name>
    <dbReference type="NCBI Taxonomy" id="543379"/>
    <lineage>
        <taxon>Eukaryota</taxon>
        <taxon>Metazoa</taxon>
        <taxon>Ecdysozoa</taxon>
        <taxon>Arthropoda</taxon>
        <taxon>Hexapoda</taxon>
        <taxon>Insecta</taxon>
        <taxon>Pterygota</taxon>
        <taxon>Neoptera</taxon>
        <taxon>Endopterygota</taxon>
        <taxon>Hymenoptera</taxon>
        <taxon>Apocrita</taxon>
        <taxon>Proctotrupomorpha</taxon>
        <taxon>Chalcidoidea</taxon>
        <taxon>Pteromalidae</taxon>
        <taxon>Pteromalinae</taxon>
        <taxon>Trichomalopsis</taxon>
    </lineage>
</organism>
<evidence type="ECO:0000313" key="2">
    <source>
        <dbReference type="Proteomes" id="UP000215335"/>
    </source>
</evidence>
<sequence length="104" mass="11315">VLSARAVIVTSIRHLSLEFSKFFFSRHSGSHNVDILAAQRASTRADIATARNFFRMTAMCAGCMAPARVLKNFAIFGAVRLLAECLLGVPRGVAAFCCHENQAE</sequence>
<dbReference type="AlphaFoldDB" id="A0A232ES33"/>
<name>A0A232ES33_9HYME</name>